<dbReference type="Pfam" id="PF00035">
    <property type="entry name" value="dsrm"/>
    <property type="match status" value="1"/>
</dbReference>
<feature type="region of interest" description="Disordered" evidence="7">
    <location>
        <begin position="354"/>
        <end position="389"/>
    </location>
</feature>
<keyword evidence="2 8" id="KW-0812">Transmembrane</keyword>
<evidence type="ECO:0000256" key="7">
    <source>
        <dbReference type="SAM" id="MobiDB-lite"/>
    </source>
</evidence>
<keyword evidence="3 8" id="KW-1133">Transmembrane helix</keyword>
<dbReference type="FunFam" id="3.40.50.2300:FF:000176">
    <property type="entry name" value="metabotropic glutamate receptor 7"/>
    <property type="match status" value="1"/>
</dbReference>
<dbReference type="PRINTS" id="PR00593">
    <property type="entry name" value="MTABOTROPICR"/>
</dbReference>
<evidence type="ECO:0000256" key="4">
    <source>
        <dbReference type="ARBA" id="ARBA00023136"/>
    </source>
</evidence>
<dbReference type="Gene3D" id="3.30.160.20">
    <property type="match status" value="1"/>
</dbReference>
<name>A0A401PH47_SCYTO</name>
<dbReference type="PROSITE" id="PS50137">
    <property type="entry name" value="DS_RBD"/>
    <property type="match status" value="1"/>
</dbReference>
<evidence type="ECO:0000256" key="5">
    <source>
        <dbReference type="ARBA" id="ARBA00023180"/>
    </source>
</evidence>
<evidence type="ECO:0000256" key="6">
    <source>
        <dbReference type="PROSITE-ProRule" id="PRU00266"/>
    </source>
</evidence>
<dbReference type="AlphaFoldDB" id="A0A401PH47"/>
<evidence type="ECO:0000256" key="8">
    <source>
        <dbReference type="SAM" id="Phobius"/>
    </source>
</evidence>
<comment type="subcellular location">
    <subcellularLocation>
        <location evidence="1">Membrane</location>
    </subcellularLocation>
</comment>
<organism evidence="10 11">
    <name type="scientific">Scyliorhinus torazame</name>
    <name type="common">Cloudy catshark</name>
    <name type="synonym">Catulus torazame</name>
    <dbReference type="NCBI Taxonomy" id="75743"/>
    <lineage>
        <taxon>Eukaryota</taxon>
        <taxon>Metazoa</taxon>
        <taxon>Chordata</taxon>
        <taxon>Craniata</taxon>
        <taxon>Vertebrata</taxon>
        <taxon>Chondrichthyes</taxon>
        <taxon>Elasmobranchii</taxon>
        <taxon>Galeomorphii</taxon>
        <taxon>Galeoidea</taxon>
        <taxon>Carcharhiniformes</taxon>
        <taxon>Scyliorhinidae</taxon>
        <taxon>Scyliorhinus</taxon>
    </lineage>
</organism>
<evidence type="ECO:0000259" key="9">
    <source>
        <dbReference type="PROSITE" id="PS50137"/>
    </source>
</evidence>
<keyword evidence="5" id="KW-0325">Glycoprotein</keyword>
<comment type="caution">
    <text evidence="10">The sequence shown here is derived from an EMBL/GenBank/DDBJ whole genome shotgun (WGS) entry which is preliminary data.</text>
</comment>
<protein>
    <recommendedName>
        <fullName evidence="9">DRBM domain-containing protein</fullName>
    </recommendedName>
</protein>
<feature type="compositionally biased region" description="Low complexity" evidence="7">
    <location>
        <begin position="365"/>
        <end position="383"/>
    </location>
</feature>
<dbReference type="InterPro" id="IPR050726">
    <property type="entry name" value="mGluR"/>
</dbReference>
<proteinExistence type="predicted"/>
<feature type="compositionally biased region" description="Polar residues" evidence="7">
    <location>
        <begin position="355"/>
        <end position="364"/>
    </location>
</feature>
<evidence type="ECO:0000256" key="1">
    <source>
        <dbReference type="ARBA" id="ARBA00004370"/>
    </source>
</evidence>
<keyword evidence="4 8" id="KW-0472">Membrane</keyword>
<dbReference type="Proteomes" id="UP000288216">
    <property type="component" value="Unassembled WGS sequence"/>
</dbReference>
<feature type="transmembrane region" description="Helical" evidence="8">
    <location>
        <begin position="21"/>
        <end position="38"/>
    </location>
</feature>
<dbReference type="SUPFAM" id="SSF54768">
    <property type="entry name" value="dsRNA-binding domain-like"/>
    <property type="match status" value="1"/>
</dbReference>
<dbReference type="InterPro" id="IPR001828">
    <property type="entry name" value="ANF_lig-bd_rcpt"/>
</dbReference>
<dbReference type="Pfam" id="PF01094">
    <property type="entry name" value="ANF_receptor"/>
    <property type="match status" value="1"/>
</dbReference>
<reference evidence="10 11" key="1">
    <citation type="journal article" date="2018" name="Nat. Ecol. Evol.">
        <title>Shark genomes provide insights into elasmobranch evolution and the origin of vertebrates.</title>
        <authorList>
            <person name="Hara Y"/>
            <person name="Yamaguchi K"/>
            <person name="Onimaru K"/>
            <person name="Kadota M"/>
            <person name="Koyanagi M"/>
            <person name="Keeley SD"/>
            <person name="Tatsumi K"/>
            <person name="Tanaka K"/>
            <person name="Motone F"/>
            <person name="Kageyama Y"/>
            <person name="Nozu R"/>
            <person name="Adachi N"/>
            <person name="Nishimura O"/>
            <person name="Nakagawa R"/>
            <person name="Tanegashima C"/>
            <person name="Kiyatake I"/>
            <person name="Matsumoto R"/>
            <person name="Murakumo K"/>
            <person name="Nishida K"/>
            <person name="Terakita A"/>
            <person name="Kuratani S"/>
            <person name="Sato K"/>
            <person name="Hyodo S Kuraku.S."/>
        </authorList>
    </citation>
    <scope>NUCLEOTIDE SEQUENCE [LARGE SCALE GENOMIC DNA]</scope>
</reference>
<dbReference type="EMBL" id="BFAA01000466">
    <property type="protein sequence ID" value="GCB72414.1"/>
    <property type="molecule type" value="Genomic_DNA"/>
</dbReference>
<evidence type="ECO:0000313" key="10">
    <source>
        <dbReference type="EMBL" id="GCB72414.1"/>
    </source>
</evidence>
<dbReference type="InterPro" id="IPR028082">
    <property type="entry name" value="Peripla_BP_I"/>
</dbReference>
<dbReference type="STRING" id="75743.A0A401PH47"/>
<dbReference type="InterPro" id="IPR014720">
    <property type="entry name" value="dsRBD_dom"/>
</dbReference>
<keyword evidence="6" id="KW-0694">RNA-binding</keyword>
<dbReference type="InterPro" id="IPR000162">
    <property type="entry name" value="GPCR_3_mtglu_rcpt"/>
</dbReference>
<dbReference type="GO" id="GO:0003723">
    <property type="term" value="F:RNA binding"/>
    <property type="evidence" value="ECO:0007669"/>
    <property type="project" value="UniProtKB-UniRule"/>
</dbReference>
<dbReference type="CDD" id="cd19879">
    <property type="entry name" value="DSRM_STAU1_rpt1"/>
    <property type="match status" value="1"/>
</dbReference>
<dbReference type="GO" id="GO:0007186">
    <property type="term" value="P:G protein-coupled receptor signaling pathway"/>
    <property type="evidence" value="ECO:0007669"/>
    <property type="project" value="InterPro"/>
</dbReference>
<evidence type="ECO:0000256" key="2">
    <source>
        <dbReference type="ARBA" id="ARBA00022692"/>
    </source>
</evidence>
<dbReference type="FunFam" id="3.40.50.2300:FF:000145">
    <property type="entry name" value="Glutamate receptor, metabotropic"/>
    <property type="match status" value="1"/>
</dbReference>
<sequence>MLEGCARDHGYPLPIKCRAENCWLAVVAIALITSGYWLSGYGSSLMGMVGAWGVQGEWGYMGHMMRHGGICIAQSLKIPADPKRADYDRIIKSLLDTPGVRGVIIFANEDDIRQVLAAGKRANKAGHFIWVGSDSWGSKHAPVKQQGEMAEGAVTILPKRASVDGFDTYFTSRTLENNRRNVWFAEFWEENFDCQVTRTGSRKDTAKKCTGEERIGSHSQYQQEGKVQFVIDAVYAMAHALHNMHKVLCPGYTGICPAMDPINGDDFLGYIRNIHFNGSAGTPVMFDDKGDAPGRYDIFQYQLAGNNTWEYRRIGQWTDHLHLNIQVHNSPSSLSQPLMGSTVGQGIPSGIGTLPSESASRPIQSSALPSMSATSTTATAVPSNMANPKEKTPMCLVNELARFNKIQPEYKLLNELGPAHAKVFTVQLTLGDQHWEAEGSSIQKAQHAAAAKALVETSLPKPPPRPPRNDSKNLDFVTSTVELNDLCMKMGKKPTYRPIDPYPGLLGSAKAGLQYAEK</sequence>
<evidence type="ECO:0000256" key="3">
    <source>
        <dbReference type="ARBA" id="ARBA00022989"/>
    </source>
</evidence>
<keyword evidence="11" id="KW-1185">Reference proteome</keyword>
<dbReference type="OrthoDB" id="425344at2759"/>
<dbReference type="PANTHER" id="PTHR24060">
    <property type="entry name" value="METABOTROPIC GLUTAMATE RECEPTOR"/>
    <property type="match status" value="1"/>
</dbReference>
<dbReference type="SUPFAM" id="SSF53822">
    <property type="entry name" value="Periplasmic binding protein-like I"/>
    <property type="match status" value="1"/>
</dbReference>
<evidence type="ECO:0000313" key="11">
    <source>
        <dbReference type="Proteomes" id="UP000288216"/>
    </source>
</evidence>
<gene>
    <name evidence="10" type="ORF">scyTo_0001983</name>
</gene>
<feature type="domain" description="DRBM" evidence="9">
    <location>
        <begin position="392"/>
        <end position="459"/>
    </location>
</feature>
<dbReference type="GO" id="GO:0016020">
    <property type="term" value="C:membrane"/>
    <property type="evidence" value="ECO:0007669"/>
    <property type="project" value="UniProtKB-SubCell"/>
</dbReference>
<accession>A0A401PH47</accession>
<dbReference type="SMART" id="SM00358">
    <property type="entry name" value="DSRM"/>
    <property type="match status" value="1"/>
</dbReference>
<dbReference type="Gene3D" id="3.40.50.2300">
    <property type="match status" value="2"/>
</dbReference>